<evidence type="ECO:0000313" key="6">
    <source>
        <dbReference type="Proteomes" id="UP000326396"/>
    </source>
</evidence>
<dbReference type="GO" id="GO:0016020">
    <property type="term" value="C:membrane"/>
    <property type="evidence" value="ECO:0007669"/>
    <property type="project" value="TreeGrafter"/>
</dbReference>
<evidence type="ECO:0000313" key="5">
    <source>
        <dbReference type="EMBL" id="KAD4178498.1"/>
    </source>
</evidence>
<dbReference type="OrthoDB" id="44277at2759"/>
<sequence length="690" mass="77472">MALIVSNLSVPSSPLLTVNKNLRTRVLVRSLGSGDRVTVSTPESSFVNTKDISYDGGGKHKNDPKGLLEPLWDDGYGTQSLKDYIDIATNMIRSDGGPPRWFCPIACGRPLIDAPLLLYIPGMDGTGAGLVVHEKALGKIFHVQCLHVPALDRTSLDGLIQIVEETVMIEHSLSQKKPIYIIGDSFGGALALAIAARNPTIDLVLILANPATSYERSPLHPIVAFMTTLPDECYVTYPYLTSFLMGDFIKMAMVRMDGTNQSLSLTQVFRNIIQDLPLFSVLTKIIPKDTLVWRLDLLASAAAYANSRLHAVTAQVLVLASGKDNLLPSKNEAQRLSRSLKHCQIRVFEENGHTILMESGVNMLSAIKTTHIYRRSSKHDILNDFLPPSITDFRTTPLDNWWYRLSMGAAMFSTMDDGKIVRGLAGIPDEGPVLLVGNHMLWGCEGFPFVLEFLREKQVVLHALTHPETFAFNVEDEYLMIPYTDVLKLFGAIPVSARNLFKLLSRNSYTLLYPGGAREAFHRKGETCKLFWPEKQEFVRMAVKFGATIVPFGVVGEDDISELMIDYDEMKKNPLLNQMVDKLNQGRTNMRKEMDGEVSKQQLHFPIFLPKLPGRLYYMFGKPITTKGKETMLDDKDYLGELYSQIRCNVKKNIAYLLNKREDDPYRGVVERLMWVRDHGTLDHIPSFEP</sequence>
<evidence type="ECO:0000256" key="2">
    <source>
        <dbReference type="ARBA" id="ARBA00022679"/>
    </source>
</evidence>
<dbReference type="PANTHER" id="PTHR22753">
    <property type="entry name" value="TRANSMEMBRANE PROTEIN 68"/>
    <property type="match status" value="1"/>
</dbReference>
<comment type="caution">
    <text evidence="5">The sequence shown here is derived from an EMBL/GenBank/DDBJ whole genome shotgun (WGS) entry which is preliminary data.</text>
</comment>
<accession>A0A5N6MVV4</accession>
<feature type="domain" description="Serine aminopeptidase S33" evidence="4">
    <location>
        <begin position="173"/>
        <end position="359"/>
    </location>
</feature>
<dbReference type="Pfam" id="PF03982">
    <property type="entry name" value="DAGAT"/>
    <property type="match status" value="1"/>
</dbReference>
<keyword evidence="2" id="KW-0808">Transferase</keyword>
<gene>
    <name evidence="5" type="ORF">E3N88_27089</name>
</gene>
<dbReference type="PANTHER" id="PTHR22753:SF40">
    <property type="entry name" value="ACYLGLYCEROL LIPASE"/>
    <property type="match status" value="1"/>
</dbReference>
<name>A0A5N6MVV4_9ASTR</name>
<proteinExistence type="inferred from homology"/>
<dbReference type="EMBL" id="SZYD01000014">
    <property type="protein sequence ID" value="KAD4178498.1"/>
    <property type="molecule type" value="Genomic_DNA"/>
</dbReference>
<dbReference type="Gene3D" id="3.40.50.1820">
    <property type="entry name" value="alpha/beta hydrolase"/>
    <property type="match status" value="1"/>
</dbReference>
<evidence type="ECO:0000259" key="4">
    <source>
        <dbReference type="Pfam" id="PF12146"/>
    </source>
</evidence>
<dbReference type="CDD" id="cd07987">
    <property type="entry name" value="LPLAT_MGAT-like"/>
    <property type="match status" value="1"/>
</dbReference>
<organism evidence="5 6">
    <name type="scientific">Mikania micrantha</name>
    <name type="common">bitter vine</name>
    <dbReference type="NCBI Taxonomy" id="192012"/>
    <lineage>
        <taxon>Eukaryota</taxon>
        <taxon>Viridiplantae</taxon>
        <taxon>Streptophyta</taxon>
        <taxon>Embryophyta</taxon>
        <taxon>Tracheophyta</taxon>
        <taxon>Spermatophyta</taxon>
        <taxon>Magnoliopsida</taxon>
        <taxon>eudicotyledons</taxon>
        <taxon>Gunneridae</taxon>
        <taxon>Pentapetalae</taxon>
        <taxon>asterids</taxon>
        <taxon>campanulids</taxon>
        <taxon>Asterales</taxon>
        <taxon>Asteraceae</taxon>
        <taxon>Asteroideae</taxon>
        <taxon>Heliantheae alliance</taxon>
        <taxon>Eupatorieae</taxon>
        <taxon>Mikania</taxon>
    </lineage>
</organism>
<dbReference type="Pfam" id="PF12146">
    <property type="entry name" value="Hydrolase_4"/>
    <property type="match status" value="1"/>
</dbReference>
<dbReference type="Proteomes" id="UP000326396">
    <property type="component" value="Linkage Group LG4"/>
</dbReference>
<dbReference type="GO" id="GO:0019432">
    <property type="term" value="P:triglyceride biosynthetic process"/>
    <property type="evidence" value="ECO:0007669"/>
    <property type="project" value="UniProtKB-ARBA"/>
</dbReference>
<dbReference type="InterPro" id="IPR007130">
    <property type="entry name" value="DAGAT"/>
</dbReference>
<protein>
    <recommendedName>
        <fullName evidence="4">Serine aminopeptidase S33 domain-containing protein</fullName>
    </recommendedName>
</protein>
<keyword evidence="3" id="KW-0012">Acyltransferase</keyword>
<dbReference type="SUPFAM" id="SSF53474">
    <property type="entry name" value="alpha/beta-Hydrolases"/>
    <property type="match status" value="1"/>
</dbReference>
<dbReference type="AlphaFoldDB" id="A0A5N6MVV4"/>
<dbReference type="InterPro" id="IPR022742">
    <property type="entry name" value="Hydrolase_4"/>
</dbReference>
<keyword evidence="6" id="KW-1185">Reference proteome</keyword>
<dbReference type="InterPro" id="IPR029058">
    <property type="entry name" value="AB_hydrolase_fold"/>
</dbReference>
<comment type="similarity">
    <text evidence="1">Belongs to the diacylglycerol acyltransferase family.</text>
</comment>
<evidence type="ECO:0000256" key="1">
    <source>
        <dbReference type="ARBA" id="ARBA00005420"/>
    </source>
</evidence>
<evidence type="ECO:0000256" key="3">
    <source>
        <dbReference type="ARBA" id="ARBA00023315"/>
    </source>
</evidence>
<dbReference type="GO" id="GO:0004144">
    <property type="term" value="F:diacylglycerol O-acyltransferase activity"/>
    <property type="evidence" value="ECO:0007669"/>
    <property type="project" value="UniProtKB-ARBA"/>
</dbReference>
<reference evidence="5 6" key="1">
    <citation type="submission" date="2019-05" db="EMBL/GenBank/DDBJ databases">
        <title>Mikania micrantha, genome provides insights into the molecular mechanism of rapid growth.</title>
        <authorList>
            <person name="Liu B."/>
        </authorList>
    </citation>
    <scope>NUCLEOTIDE SEQUENCE [LARGE SCALE GENOMIC DNA]</scope>
    <source>
        <strain evidence="5">NLD-2019</strain>
        <tissue evidence="5">Leaf</tissue>
    </source>
</reference>